<evidence type="ECO:0000256" key="3">
    <source>
        <dbReference type="ARBA" id="ARBA00023125"/>
    </source>
</evidence>
<name>A0ABS8WAL7_9GAMM</name>
<dbReference type="InterPro" id="IPR058163">
    <property type="entry name" value="LysR-type_TF_proteobact-type"/>
</dbReference>
<dbReference type="Proteomes" id="UP001201273">
    <property type="component" value="Unassembled WGS sequence"/>
</dbReference>
<evidence type="ECO:0000256" key="4">
    <source>
        <dbReference type="ARBA" id="ARBA00023163"/>
    </source>
</evidence>
<dbReference type="InterPro" id="IPR036388">
    <property type="entry name" value="WH-like_DNA-bd_sf"/>
</dbReference>
<keyword evidence="3" id="KW-0238">DNA-binding</keyword>
<evidence type="ECO:0000256" key="2">
    <source>
        <dbReference type="ARBA" id="ARBA00023015"/>
    </source>
</evidence>
<feature type="domain" description="HTH lysR-type" evidence="5">
    <location>
        <begin position="1"/>
        <end position="59"/>
    </location>
</feature>
<dbReference type="Pfam" id="PF00126">
    <property type="entry name" value="HTH_1"/>
    <property type="match status" value="1"/>
</dbReference>
<dbReference type="PROSITE" id="PS50931">
    <property type="entry name" value="HTH_LYSR"/>
    <property type="match status" value="1"/>
</dbReference>
<dbReference type="EMBL" id="JAIMJA010000007">
    <property type="protein sequence ID" value="MCE2594801.1"/>
    <property type="molecule type" value="Genomic_DNA"/>
</dbReference>
<reference evidence="6 7" key="1">
    <citation type="journal article" date="2022" name="Environ. Microbiol. Rep.">
        <title>Eco-phylogenetic analyses reveal divergent evolution of vitamin B12 metabolism in the marine bacterial family 'Psychromonadaceae'.</title>
        <authorList>
            <person name="Jin X."/>
            <person name="Yang Y."/>
            <person name="Cao H."/>
            <person name="Gao B."/>
            <person name="Zhao Z."/>
        </authorList>
    </citation>
    <scope>NUCLEOTIDE SEQUENCE [LARGE SCALE GENOMIC DNA]</scope>
    <source>
        <strain evidence="6 7">MKS20</strain>
    </source>
</reference>
<gene>
    <name evidence="6" type="ORF">K6Y31_08230</name>
</gene>
<sequence>MNQLGLFRTFIAVVERGSFTAAARHVGKTKSIVSKQVAQLELLLNLRLFNRTTRALHITEQGASVYQHALAIIEQVDSLFQLNTSVSDPLTGRLRISAPHTFSETTLMAKLPSFMKLHPQLKIELVLNDHYVDLVAAGFDLAFRIGQLDDSNMIARKIGLCQQMLVASPAFIACHAPIEAITQLAELPCVVDTNRREGAKWLFVRDGQTEHVRVSAKLEVNSAAAAAMAAAAGIGIALLPEFAAASFLESGALVVVLPHYTLPSMGVYAIYPHRDYLTQKVSALLDHLS</sequence>
<evidence type="ECO:0000256" key="1">
    <source>
        <dbReference type="ARBA" id="ARBA00009437"/>
    </source>
</evidence>
<dbReference type="Gene3D" id="1.10.10.10">
    <property type="entry name" value="Winged helix-like DNA-binding domain superfamily/Winged helix DNA-binding domain"/>
    <property type="match status" value="1"/>
</dbReference>
<keyword evidence="4" id="KW-0804">Transcription</keyword>
<dbReference type="SUPFAM" id="SSF46785">
    <property type="entry name" value="Winged helix' DNA-binding domain"/>
    <property type="match status" value="1"/>
</dbReference>
<protein>
    <submittedName>
        <fullName evidence="6">LysR family transcriptional regulator</fullName>
    </submittedName>
</protein>
<evidence type="ECO:0000313" key="7">
    <source>
        <dbReference type="Proteomes" id="UP001201273"/>
    </source>
</evidence>
<comment type="similarity">
    <text evidence="1">Belongs to the LysR transcriptional regulatory family.</text>
</comment>
<dbReference type="InterPro" id="IPR036390">
    <property type="entry name" value="WH_DNA-bd_sf"/>
</dbReference>
<dbReference type="RefSeq" id="WP_233052321.1">
    <property type="nucleotide sequence ID" value="NZ_JAIMJA010000007.1"/>
</dbReference>
<dbReference type="CDD" id="cd08422">
    <property type="entry name" value="PBP2_CrgA_like"/>
    <property type="match status" value="1"/>
</dbReference>
<keyword evidence="7" id="KW-1185">Reference proteome</keyword>
<comment type="caution">
    <text evidence="6">The sequence shown here is derived from an EMBL/GenBank/DDBJ whole genome shotgun (WGS) entry which is preliminary data.</text>
</comment>
<organism evidence="6 7">
    <name type="scientific">Motilimonas cestriensis</name>
    <dbReference type="NCBI Taxonomy" id="2742685"/>
    <lineage>
        <taxon>Bacteria</taxon>
        <taxon>Pseudomonadati</taxon>
        <taxon>Pseudomonadota</taxon>
        <taxon>Gammaproteobacteria</taxon>
        <taxon>Alteromonadales</taxon>
        <taxon>Alteromonadales genera incertae sedis</taxon>
        <taxon>Motilimonas</taxon>
    </lineage>
</organism>
<keyword evidence="2" id="KW-0805">Transcription regulation</keyword>
<dbReference type="SUPFAM" id="SSF53850">
    <property type="entry name" value="Periplasmic binding protein-like II"/>
    <property type="match status" value="1"/>
</dbReference>
<proteinExistence type="inferred from homology"/>
<dbReference type="PANTHER" id="PTHR30537">
    <property type="entry name" value="HTH-TYPE TRANSCRIPTIONAL REGULATOR"/>
    <property type="match status" value="1"/>
</dbReference>
<dbReference type="Gene3D" id="3.40.190.290">
    <property type="match status" value="1"/>
</dbReference>
<dbReference type="PANTHER" id="PTHR30537:SF66">
    <property type="entry name" value="IRON-REGULATED VIRULENCE REGULATORY PROTEIN IRGB"/>
    <property type="match status" value="1"/>
</dbReference>
<accession>A0ABS8WAL7</accession>
<dbReference type="InterPro" id="IPR005119">
    <property type="entry name" value="LysR_subst-bd"/>
</dbReference>
<evidence type="ECO:0000313" key="6">
    <source>
        <dbReference type="EMBL" id="MCE2594801.1"/>
    </source>
</evidence>
<dbReference type="InterPro" id="IPR000847">
    <property type="entry name" value="LysR_HTH_N"/>
</dbReference>
<evidence type="ECO:0000259" key="5">
    <source>
        <dbReference type="PROSITE" id="PS50931"/>
    </source>
</evidence>
<dbReference type="Pfam" id="PF03466">
    <property type="entry name" value="LysR_substrate"/>
    <property type="match status" value="1"/>
</dbReference>